<name>Q2NWN2_SODGM</name>
<dbReference type="eggNOG" id="COG3264">
    <property type="taxonomic scope" value="Bacteria"/>
</dbReference>
<protein>
    <submittedName>
        <fullName evidence="2">Uncharacterized protein</fullName>
    </submittedName>
</protein>
<feature type="transmembrane region" description="Helical" evidence="1">
    <location>
        <begin position="72"/>
        <end position="91"/>
    </location>
</feature>
<keyword evidence="1" id="KW-1133">Transmembrane helix</keyword>
<accession>Q2NWN2</accession>
<feature type="transmembrane region" description="Helical" evidence="1">
    <location>
        <begin position="21"/>
        <end position="42"/>
    </location>
</feature>
<dbReference type="AlphaFoldDB" id="Q2NWN2"/>
<keyword evidence="1" id="KW-0472">Membrane</keyword>
<keyword evidence="1" id="KW-0812">Transmembrane</keyword>
<dbReference type="EMBL" id="AP008232">
    <property type="protein sequence ID" value="BAE73443.1"/>
    <property type="molecule type" value="Genomic_DNA"/>
</dbReference>
<organism evidence="2 3">
    <name type="scientific">Sodalis glossinidius (strain morsitans)</name>
    <dbReference type="NCBI Taxonomy" id="343509"/>
    <lineage>
        <taxon>Bacteria</taxon>
        <taxon>Pseudomonadati</taxon>
        <taxon>Pseudomonadota</taxon>
        <taxon>Gammaproteobacteria</taxon>
        <taxon>Enterobacterales</taxon>
        <taxon>Bruguierivoracaceae</taxon>
        <taxon>Sodalis</taxon>
    </lineage>
</organism>
<evidence type="ECO:0000256" key="1">
    <source>
        <dbReference type="SAM" id="Phobius"/>
    </source>
</evidence>
<sequence>MSSSTAASAPACPRPIFGYGLSALLAAIGKTLLIVFGAVALINGNFGSTTPLALLHKVLEVWDGKGLEKLNIVPAHVLNALIFLAIALYVLRSARRWLEKNFLPKTMMEPGMRFSLVTLFSNVGYVLGSCWRCPPSAYSGIIWPGSSARCRWGSVLVCWRPREHEAIQSAPAPSVTFSQLTPLGIVLSVTGFVSSPRVVA</sequence>
<dbReference type="HOGENOM" id="CLU_1365436_0_0_6"/>
<dbReference type="Proteomes" id="UP000001932">
    <property type="component" value="Chromosome"/>
</dbReference>
<proteinExistence type="predicted"/>
<keyword evidence="3" id="KW-1185">Reference proteome</keyword>
<evidence type="ECO:0000313" key="3">
    <source>
        <dbReference type="Proteomes" id="UP000001932"/>
    </source>
</evidence>
<dbReference type="KEGG" id="sgl:SG0168"/>
<dbReference type="STRING" id="343509.SG0168"/>
<evidence type="ECO:0000313" key="2">
    <source>
        <dbReference type="EMBL" id="BAE73443.1"/>
    </source>
</evidence>
<reference evidence="2 3" key="1">
    <citation type="journal article" date="2006" name="Genome Res.">
        <title>Massive genome erosion and functional adaptations provide insights into the symbiotic lifestyle of Sodalis glossinidius in the tsetse host.</title>
        <authorList>
            <person name="Toh H."/>
            <person name="Weiss B.L."/>
            <person name="Perkin S.A.H."/>
            <person name="Yamashita A."/>
            <person name="Oshima K."/>
            <person name="Hattori M."/>
            <person name="Aksoy S."/>
        </authorList>
    </citation>
    <scope>NUCLEOTIDE SEQUENCE [LARGE SCALE GENOMIC DNA]</scope>
    <source>
        <strain evidence="3">morsitans</strain>
    </source>
</reference>
<gene>
    <name evidence="2" type="ordered locus">SG0168</name>
</gene>